<dbReference type="Proteomes" id="UP001259420">
    <property type="component" value="Unassembled WGS sequence"/>
</dbReference>
<gene>
    <name evidence="1" type="ORF">J2X87_002944</name>
</gene>
<accession>A0ACC6JND3</accession>
<organism evidence="1 2">
    <name type="scientific">Pseudomonas synxantha</name>
    <dbReference type="NCBI Taxonomy" id="47883"/>
    <lineage>
        <taxon>Bacteria</taxon>
        <taxon>Pseudomonadati</taxon>
        <taxon>Pseudomonadota</taxon>
        <taxon>Gammaproteobacteria</taxon>
        <taxon>Pseudomonadales</taxon>
        <taxon>Pseudomonadaceae</taxon>
        <taxon>Pseudomonas</taxon>
    </lineage>
</organism>
<dbReference type="EMBL" id="JAVDSD010000005">
    <property type="protein sequence ID" value="MDR6607873.1"/>
    <property type="molecule type" value="Genomic_DNA"/>
</dbReference>
<protein>
    <submittedName>
        <fullName evidence="1">Uncharacterized protein</fullName>
    </submittedName>
</protein>
<comment type="caution">
    <text evidence="1">The sequence shown here is derived from an EMBL/GenBank/DDBJ whole genome shotgun (WGS) entry which is preliminary data.</text>
</comment>
<reference evidence="1" key="1">
    <citation type="submission" date="2023-07" db="EMBL/GenBank/DDBJ databases">
        <title>Sorghum-associated microbial communities from plants grown in Nebraska, USA.</title>
        <authorList>
            <person name="Schachtman D."/>
        </authorList>
    </citation>
    <scope>NUCLEOTIDE SEQUENCE</scope>
    <source>
        <strain evidence="1">BE46</strain>
    </source>
</reference>
<name>A0ACC6JND3_9PSED</name>
<sequence length="71" mass="7373">MQRSPGLEPGFLFVACATLVAAAEHREAAFGGAAVVKSDCAVCQADRALRVYDGCAAERNLAVLGSCYIPL</sequence>
<evidence type="ECO:0000313" key="2">
    <source>
        <dbReference type="Proteomes" id="UP001259420"/>
    </source>
</evidence>
<evidence type="ECO:0000313" key="1">
    <source>
        <dbReference type="EMBL" id="MDR6607873.1"/>
    </source>
</evidence>
<keyword evidence="2" id="KW-1185">Reference proteome</keyword>
<proteinExistence type="predicted"/>